<evidence type="ECO:0000313" key="1">
    <source>
        <dbReference type="EMBL" id="CAG8623056.1"/>
    </source>
</evidence>
<proteinExistence type="predicted"/>
<accession>A0A9N9D4N6</accession>
<comment type="caution">
    <text evidence="1">The sequence shown here is derived from an EMBL/GenBank/DDBJ whole genome shotgun (WGS) entry which is preliminary data.</text>
</comment>
<sequence>QKLVIIGKTDVATIDAEEISDSDNTGAELNDTEIENLNQVLWYPLCIEVLRNAAKPI</sequence>
<dbReference type="EMBL" id="CAJVPI010001682">
    <property type="protein sequence ID" value="CAG8623056.1"/>
    <property type="molecule type" value="Genomic_DNA"/>
</dbReference>
<keyword evidence="2" id="KW-1185">Reference proteome</keyword>
<dbReference type="AlphaFoldDB" id="A0A9N9D4N6"/>
<name>A0A9N9D4N6_9GLOM</name>
<evidence type="ECO:0000313" key="2">
    <source>
        <dbReference type="Proteomes" id="UP000789739"/>
    </source>
</evidence>
<reference evidence="1" key="1">
    <citation type="submission" date="2021-06" db="EMBL/GenBank/DDBJ databases">
        <authorList>
            <person name="Kallberg Y."/>
            <person name="Tangrot J."/>
            <person name="Rosling A."/>
        </authorList>
    </citation>
    <scope>NUCLEOTIDE SEQUENCE</scope>
    <source>
        <strain evidence="1">BR232B</strain>
    </source>
</reference>
<organism evidence="1 2">
    <name type="scientific">Paraglomus brasilianum</name>
    <dbReference type="NCBI Taxonomy" id="144538"/>
    <lineage>
        <taxon>Eukaryota</taxon>
        <taxon>Fungi</taxon>
        <taxon>Fungi incertae sedis</taxon>
        <taxon>Mucoromycota</taxon>
        <taxon>Glomeromycotina</taxon>
        <taxon>Glomeromycetes</taxon>
        <taxon>Paraglomerales</taxon>
        <taxon>Paraglomeraceae</taxon>
        <taxon>Paraglomus</taxon>
    </lineage>
</organism>
<dbReference type="Proteomes" id="UP000789739">
    <property type="component" value="Unassembled WGS sequence"/>
</dbReference>
<protein>
    <submittedName>
        <fullName evidence="1">9394_t:CDS:1</fullName>
    </submittedName>
</protein>
<feature type="non-terminal residue" evidence="1">
    <location>
        <position position="1"/>
    </location>
</feature>
<gene>
    <name evidence="1" type="ORF">PBRASI_LOCUS8821</name>
</gene>